<feature type="transmembrane region" description="Helical" evidence="1">
    <location>
        <begin position="686"/>
        <end position="705"/>
    </location>
</feature>
<dbReference type="PANTHER" id="PTHR37947:SF1">
    <property type="entry name" value="BLL2462 PROTEIN"/>
    <property type="match status" value="1"/>
</dbReference>
<dbReference type="Proteomes" id="UP000033187">
    <property type="component" value="Chromosome 1"/>
</dbReference>
<gene>
    <name evidence="2" type="ORF">YBN1229_v1_0280</name>
</gene>
<name>A0A0D6JAA3_9HYPH</name>
<dbReference type="EMBL" id="LN829119">
    <property type="protein sequence ID" value="CPR15263.1"/>
    <property type="molecule type" value="Genomic_DNA"/>
</dbReference>
<dbReference type="SUPFAM" id="SSF52317">
    <property type="entry name" value="Class I glutamine amidotransferase-like"/>
    <property type="match status" value="1"/>
</dbReference>
<dbReference type="InterPro" id="IPR029062">
    <property type="entry name" value="Class_I_gatase-like"/>
</dbReference>
<evidence type="ECO:0000256" key="1">
    <source>
        <dbReference type="SAM" id="Phobius"/>
    </source>
</evidence>
<feature type="transmembrane region" description="Helical" evidence="1">
    <location>
        <begin position="15"/>
        <end position="32"/>
    </location>
</feature>
<keyword evidence="1" id="KW-1133">Transmembrane helix</keyword>
<keyword evidence="1" id="KW-0472">Membrane</keyword>
<dbReference type="PANTHER" id="PTHR37947">
    <property type="entry name" value="BLL2462 PROTEIN"/>
    <property type="match status" value="1"/>
</dbReference>
<evidence type="ECO:0000313" key="2">
    <source>
        <dbReference type="EMBL" id="CPR15263.1"/>
    </source>
</evidence>
<proteinExistence type="predicted"/>
<dbReference type="OrthoDB" id="9769144at2"/>
<organism evidence="2 3">
    <name type="scientific">Candidatus Filomicrobium marinum</name>
    <dbReference type="NCBI Taxonomy" id="1608628"/>
    <lineage>
        <taxon>Bacteria</taxon>
        <taxon>Pseudomonadati</taxon>
        <taxon>Pseudomonadota</taxon>
        <taxon>Alphaproteobacteria</taxon>
        <taxon>Hyphomicrobiales</taxon>
        <taxon>Hyphomicrobiaceae</taxon>
        <taxon>Filomicrobium</taxon>
    </lineage>
</organism>
<feature type="transmembrane region" description="Helical" evidence="1">
    <location>
        <begin position="39"/>
        <end position="57"/>
    </location>
</feature>
<accession>A0A0D6JAA3</accession>
<keyword evidence="3" id="KW-1185">Reference proteome</keyword>
<evidence type="ECO:0000313" key="3">
    <source>
        <dbReference type="Proteomes" id="UP000033187"/>
    </source>
</evidence>
<sequence length="709" mass="77482">MNWSVDFAPFLPPEFFWIGGALALALIALMFIRKTRGAPLRALAVLAILAALANPTLREEQRDSLANVAIVVMDESTSQALETRPEQTRAIRQDLETKLGKLPNLDVKWITVKSRSDGKSDGTRLFQELNAALADTPPDRIAGVIMVTDGQVHDVPENAAALGFEAPVHALLTGRPDEFDRRIEIITAPRYGIVGQSRPIELRVVQAGKTDDKDKTVTLKVRREGQPDETRRTVIGRTETFDLAFPHAGTNILEVELEPAPGELTQANNRAVVAAEGVRENLRVLLVSGEPHAGERTWRNLLKSDAAVDLVHFTILRPPEKQDGTPINQLSLIAFPTRELFSEKINDFDLIIFDRYQHRGILQLGYYDNIARYVTEHGGAVLIAAGDDYAGNVSLYRTPLSPIIPARPTGRVVEEPFKASTTDDGIKHPVTRDLPGLKGKDGQPSWGRWLRQVEVQPTSGNVIMKGAGNEPLLILDRKGEGRVALLASDQAWLWARGYEGGGPHTDLLRRLSHWLMKEPDLEDERLIATATGLNLSLERRSMGENIAPVELKTPGGETREVTLEPAGPGVWRTTLEVKMPGLYKAETEAAPPAGKLTAVAHAGAEDVREMSEVTATDKKLAPIIEATGGGAFWTKSSGLLASAEPDAVNLPRISMMSNARVLAGSSWLGLKDREAYVTHGVKLTPMFTGLIALAALLALLSLAWWREGR</sequence>
<dbReference type="Gene3D" id="3.40.50.880">
    <property type="match status" value="1"/>
</dbReference>
<dbReference type="RefSeq" id="WP_046475742.1">
    <property type="nucleotide sequence ID" value="NZ_LN829118.1"/>
</dbReference>
<protein>
    <recommendedName>
        <fullName evidence="4">Glutamine amidotransferase domain-containing protein</fullName>
    </recommendedName>
</protein>
<dbReference type="AlphaFoldDB" id="A0A0D6JAA3"/>
<reference evidence="3" key="1">
    <citation type="submission" date="2015-02" db="EMBL/GenBank/DDBJ databases">
        <authorList>
            <person name="Chooi Y.-H."/>
        </authorList>
    </citation>
    <scope>NUCLEOTIDE SEQUENCE [LARGE SCALE GENOMIC DNA]</scope>
    <source>
        <strain evidence="3">strain Y</strain>
    </source>
</reference>
<dbReference type="KEGG" id="fil:BN1229_v1_0276"/>
<keyword evidence="1" id="KW-0812">Transmembrane</keyword>
<evidence type="ECO:0008006" key="4">
    <source>
        <dbReference type="Google" id="ProtNLM"/>
    </source>
</evidence>
<dbReference type="KEGG" id="fiy:BN1229_v1_0280"/>